<sequence>MIEEPGVVVAIETDGVWVATQRQTTCGSCSAKAACGQGILNALSADKKPHTIKVQSDLHLRVGDQVTLAISEQSLVRSAMFVYMLPLLFMFIAALAANTLSLSEPWIILAAALGFFGGAVWVRRYSHRYFDEAAMQPQVVRAQIALNPALEI</sequence>
<evidence type="ECO:0000313" key="2">
    <source>
        <dbReference type="EMBL" id="WBE24671.1"/>
    </source>
</evidence>
<keyword evidence="1" id="KW-1133">Transmembrane helix</keyword>
<dbReference type="AlphaFoldDB" id="A0AAF0AJS5"/>
<feature type="transmembrane region" description="Helical" evidence="1">
    <location>
        <begin position="106"/>
        <end position="122"/>
    </location>
</feature>
<dbReference type="Proteomes" id="UP001212189">
    <property type="component" value="Chromosome"/>
</dbReference>
<dbReference type="Pfam" id="PF04246">
    <property type="entry name" value="RseC_MucC"/>
    <property type="match status" value="1"/>
</dbReference>
<protein>
    <submittedName>
        <fullName evidence="2">SoxR reducing system RseC family protein</fullName>
    </submittedName>
</protein>
<feature type="transmembrane region" description="Helical" evidence="1">
    <location>
        <begin position="80"/>
        <end position="100"/>
    </location>
</feature>
<organism evidence="2 3">
    <name type="scientific">Denitrificimonas caeni</name>
    <dbReference type="NCBI Taxonomy" id="521720"/>
    <lineage>
        <taxon>Bacteria</taxon>
        <taxon>Pseudomonadati</taxon>
        <taxon>Pseudomonadota</taxon>
        <taxon>Gammaproteobacteria</taxon>
        <taxon>Pseudomonadales</taxon>
        <taxon>Pseudomonadaceae</taxon>
        <taxon>Denitrificimonas</taxon>
    </lineage>
</organism>
<dbReference type="InterPro" id="IPR026268">
    <property type="entry name" value="RseC"/>
</dbReference>
<dbReference type="PANTHER" id="PTHR35867:SF1">
    <property type="entry name" value="PROTEIN RSEC"/>
    <property type="match status" value="1"/>
</dbReference>
<dbReference type="EMBL" id="CP114976">
    <property type="protein sequence ID" value="WBE24671.1"/>
    <property type="molecule type" value="Genomic_DNA"/>
</dbReference>
<dbReference type="PANTHER" id="PTHR35867">
    <property type="entry name" value="PROTEIN RSEC"/>
    <property type="match status" value="1"/>
</dbReference>
<evidence type="ECO:0000256" key="1">
    <source>
        <dbReference type="SAM" id="Phobius"/>
    </source>
</evidence>
<keyword evidence="1" id="KW-0812">Transmembrane</keyword>
<evidence type="ECO:0000313" key="3">
    <source>
        <dbReference type="Proteomes" id="UP001212189"/>
    </source>
</evidence>
<name>A0AAF0AJS5_9GAMM</name>
<dbReference type="RefSeq" id="WP_269817614.1">
    <property type="nucleotide sequence ID" value="NZ_CP114976.1"/>
</dbReference>
<dbReference type="KEGG" id="dce:O6P33_09880"/>
<gene>
    <name evidence="2" type="ORF">O6P33_09880</name>
</gene>
<keyword evidence="1" id="KW-0472">Membrane</keyword>
<dbReference type="InterPro" id="IPR007359">
    <property type="entry name" value="SigmaE_reg_RseC_MucC"/>
</dbReference>
<keyword evidence="3" id="KW-1185">Reference proteome</keyword>
<accession>A0AAF0AJS5</accession>
<dbReference type="PIRSF" id="PIRSF004923">
    <property type="entry name" value="RseC"/>
    <property type="match status" value="1"/>
</dbReference>
<proteinExistence type="predicted"/>
<reference evidence="2 3" key="1">
    <citation type="submission" date="2022-12" db="EMBL/GenBank/DDBJ databases">
        <title>Coexistence and Characterization of a Novel Tigecycline Resistance gene tet(X) variant and blaNDM-1 in a Pseudomonas caeni Isolate of Chicken Origin.</title>
        <authorList>
            <person name="Lu X."/>
            <person name="Zhang L."/>
            <person name="Li R."/>
            <person name="Wang Z."/>
        </authorList>
    </citation>
    <scope>NUCLEOTIDE SEQUENCE [LARGE SCALE GENOMIC DNA]</scope>
    <source>
        <strain evidence="2 3">CE14</strain>
    </source>
</reference>